<reference evidence="1" key="1">
    <citation type="submission" date="2021-02" db="EMBL/GenBank/DDBJ databases">
        <authorList>
            <person name="Nowell W R."/>
        </authorList>
    </citation>
    <scope>NUCLEOTIDE SEQUENCE</scope>
    <source>
        <strain evidence="1">Ploen Becks lab</strain>
    </source>
</reference>
<evidence type="ECO:0008006" key="3">
    <source>
        <dbReference type="Google" id="ProtNLM"/>
    </source>
</evidence>
<dbReference type="Gene3D" id="2.30.30.40">
    <property type="entry name" value="SH3 Domains"/>
    <property type="match status" value="1"/>
</dbReference>
<dbReference type="SUPFAM" id="SSF50044">
    <property type="entry name" value="SH3-domain"/>
    <property type="match status" value="1"/>
</dbReference>
<gene>
    <name evidence="1" type="ORF">OXX778_LOCUS12327</name>
</gene>
<sequence length="194" mass="22634">MSKKINKFIQKTKIEIATGFKYFLCGQSGLKCNQSVHQKVEFLPADNMINTNLKKSKIKLIDHIESKDCSFLPMANKFESTRFSEFYPESHGFDSNDFNSVNSSFFSLSEKDKSIRDTNQQVYVCCISFESTSIDELTVEFMEKFIILENYDNDRRNFYLVKNIKNGKSGYVPKCCICKFDQFLNDLKVLRENF</sequence>
<accession>A0A814B1T4</accession>
<dbReference type="Proteomes" id="UP000663879">
    <property type="component" value="Unassembled WGS sequence"/>
</dbReference>
<proteinExistence type="predicted"/>
<organism evidence="1 2">
    <name type="scientific">Brachionus calyciflorus</name>
    <dbReference type="NCBI Taxonomy" id="104777"/>
    <lineage>
        <taxon>Eukaryota</taxon>
        <taxon>Metazoa</taxon>
        <taxon>Spiralia</taxon>
        <taxon>Gnathifera</taxon>
        <taxon>Rotifera</taxon>
        <taxon>Eurotatoria</taxon>
        <taxon>Monogononta</taxon>
        <taxon>Pseudotrocha</taxon>
        <taxon>Ploima</taxon>
        <taxon>Brachionidae</taxon>
        <taxon>Brachionus</taxon>
    </lineage>
</organism>
<name>A0A814B1T4_9BILA</name>
<evidence type="ECO:0000313" key="1">
    <source>
        <dbReference type="EMBL" id="CAF0919834.1"/>
    </source>
</evidence>
<evidence type="ECO:0000313" key="2">
    <source>
        <dbReference type="Proteomes" id="UP000663879"/>
    </source>
</evidence>
<keyword evidence="2" id="KW-1185">Reference proteome</keyword>
<protein>
    <recommendedName>
        <fullName evidence="3">SH3 domain-containing protein</fullName>
    </recommendedName>
</protein>
<comment type="caution">
    <text evidence="1">The sequence shown here is derived from an EMBL/GenBank/DDBJ whole genome shotgun (WGS) entry which is preliminary data.</text>
</comment>
<dbReference type="AlphaFoldDB" id="A0A814B1T4"/>
<dbReference type="EMBL" id="CAJNOC010002217">
    <property type="protein sequence ID" value="CAF0919834.1"/>
    <property type="molecule type" value="Genomic_DNA"/>
</dbReference>
<dbReference type="InterPro" id="IPR036028">
    <property type="entry name" value="SH3-like_dom_sf"/>
</dbReference>
<dbReference type="OrthoDB" id="10590732at2759"/>